<reference evidence="1" key="1">
    <citation type="submission" date="2014-11" db="EMBL/GenBank/DDBJ databases">
        <authorList>
            <person name="Amaro Gonzalez C."/>
        </authorList>
    </citation>
    <scope>NUCLEOTIDE SEQUENCE</scope>
</reference>
<accession>A0A0E9U0M0</accession>
<proteinExistence type="predicted"/>
<dbReference type="EMBL" id="GBXM01049246">
    <property type="protein sequence ID" value="JAH59331.1"/>
    <property type="molecule type" value="Transcribed_RNA"/>
</dbReference>
<organism evidence="1">
    <name type="scientific">Anguilla anguilla</name>
    <name type="common">European freshwater eel</name>
    <name type="synonym">Muraena anguilla</name>
    <dbReference type="NCBI Taxonomy" id="7936"/>
    <lineage>
        <taxon>Eukaryota</taxon>
        <taxon>Metazoa</taxon>
        <taxon>Chordata</taxon>
        <taxon>Craniata</taxon>
        <taxon>Vertebrata</taxon>
        <taxon>Euteleostomi</taxon>
        <taxon>Actinopterygii</taxon>
        <taxon>Neopterygii</taxon>
        <taxon>Teleostei</taxon>
        <taxon>Anguilliformes</taxon>
        <taxon>Anguillidae</taxon>
        <taxon>Anguilla</taxon>
    </lineage>
</organism>
<evidence type="ECO:0000313" key="1">
    <source>
        <dbReference type="EMBL" id="JAH59331.1"/>
    </source>
</evidence>
<dbReference type="AlphaFoldDB" id="A0A0E9U0M0"/>
<reference evidence="1" key="2">
    <citation type="journal article" date="2015" name="Fish Shellfish Immunol.">
        <title>Early steps in the European eel (Anguilla anguilla)-Vibrio vulnificus interaction in the gills: Role of the RtxA13 toxin.</title>
        <authorList>
            <person name="Callol A."/>
            <person name="Pajuelo D."/>
            <person name="Ebbesson L."/>
            <person name="Teles M."/>
            <person name="MacKenzie S."/>
            <person name="Amaro C."/>
        </authorList>
    </citation>
    <scope>NUCLEOTIDE SEQUENCE</scope>
</reference>
<name>A0A0E9U0M0_ANGAN</name>
<protein>
    <submittedName>
        <fullName evidence="1">Uncharacterized protein</fullName>
    </submittedName>
</protein>
<sequence>MAMAVFPVPGWPAMRTARPAMCPSLIISRINPAARRDAS</sequence>